<dbReference type="InterPro" id="IPR000073">
    <property type="entry name" value="AB_hydrolase_1"/>
</dbReference>
<gene>
    <name evidence="5" type="ORF">DLJ53_10490</name>
</gene>
<dbReference type="InterPro" id="IPR029058">
    <property type="entry name" value="AB_hydrolase_fold"/>
</dbReference>
<feature type="active site" evidence="2">
    <location>
        <position position="331"/>
    </location>
</feature>
<feature type="signal peptide" evidence="3">
    <location>
        <begin position="1"/>
        <end position="24"/>
    </location>
</feature>
<dbReference type="PRINTS" id="PR00111">
    <property type="entry name" value="ABHYDROLASE"/>
</dbReference>
<evidence type="ECO:0000256" key="1">
    <source>
        <dbReference type="ARBA" id="ARBA00022679"/>
    </source>
</evidence>
<evidence type="ECO:0000313" key="5">
    <source>
        <dbReference type="EMBL" id="RAI01825.1"/>
    </source>
</evidence>
<evidence type="ECO:0000313" key="6">
    <source>
        <dbReference type="Proteomes" id="UP000249590"/>
    </source>
</evidence>
<dbReference type="RefSeq" id="WP_111344984.1">
    <property type="nucleotide sequence ID" value="NZ_QHHQ01000002.1"/>
</dbReference>
<dbReference type="GO" id="GO:0004414">
    <property type="term" value="F:homoserine O-acetyltransferase activity"/>
    <property type="evidence" value="ECO:0007669"/>
    <property type="project" value="TreeGrafter"/>
</dbReference>
<dbReference type="PIRSF" id="PIRSF000443">
    <property type="entry name" value="Homoser_Ac_trans"/>
    <property type="match status" value="1"/>
</dbReference>
<feature type="domain" description="AB hydrolase-1" evidence="4">
    <location>
        <begin position="65"/>
        <end position="321"/>
    </location>
</feature>
<dbReference type="SUPFAM" id="SSF53474">
    <property type="entry name" value="alpha/beta-Hydrolases"/>
    <property type="match status" value="1"/>
</dbReference>
<reference evidence="5 6" key="1">
    <citation type="submission" date="2018-05" db="EMBL/GenBank/DDBJ databases">
        <title>Acuticoccus sediminis sp. nov., isolated from deep-sea sediment of Indian Ocean.</title>
        <authorList>
            <person name="Liu X."/>
            <person name="Lai Q."/>
            <person name="Du Y."/>
            <person name="Sun F."/>
            <person name="Zhang X."/>
            <person name="Wang S."/>
            <person name="Shao Z."/>
        </authorList>
    </citation>
    <scope>NUCLEOTIDE SEQUENCE [LARGE SCALE GENOMIC DNA]</scope>
    <source>
        <strain evidence="5 6">PTG4-2</strain>
    </source>
</reference>
<dbReference type="PANTHER" id="PTHR32268">
    <property type="entry name" value="HOMOSERINE O-ACETYLTRANSFERASE"/>
    <property type="match status" value="1"/>
</dbReference>
<keyword evidence="3" id="KW-0732">Signal</keyword>
<feature type="chain" id="PRO_5032793151" description="AB hydrolase-1 domain-containing protein" evidence="3">
    <location>
        <begin position="25"/>
        <end position="354"/>
    </location>
</feature>
<evidence type="ECO:0000256" key="2">
    <source>
        <dbReference type="PIRSR" id="PIRSR000443-1"/>
    </source>
</evidence>
<comment type="caution">
    <text evidence="5">The sequence shown here is derived from an EMBL/GenBank/DDBJ whole genome shotgun (WGS) entry which is preliminary data.</text>
</comment>
<keyword evidence="1" id="KW-0808">Transferase</keyword>
<protein>
    <recommendedName>
        <fullName evidence="4">AB hydrolase-1 domain-containing protein</fullName>
    </recommendedName>
</protein>
<feature type="active site" description="Nucleophile" evidence="2">
    <location>
        <position position="156"/>
    </location>
</feature>
<dbReference type="GO" id="GO:0009086">
    <property type="term" value="P:methionine biosynthetic process"/>
    <property type="evidence" value="ECO:0007669"/>
    <property type="project" value="TreeGrafter"/>
</dbReference>
<proteinExistence type="predicted"/>
<dbReference type="PANTHER" id="PTHR32268:SF11">
    <property type="entry name" value="HOMOSERINE O-ACETYLTRANSFERASE"/>
    <property type="match status" value="1"/>
</dbReference>
<feature type="active site" evidence="2">
    <location>
        <position position="297"/>
    </location>
</feature>
<dbReference type="InterPro" id="IPR008220">
    <property type="entry name" value="HAT_MetX-like"/>
</dbReference>
<dbReference type="OrthoDB" id="9800754at2"/>
<organism evidence="5 6">
    <name type="scientific">Acuticoccus sediminis</name>
    <dbReference type="NCBI Taxonomy" id="2184697"/>
    <lineage>
        <taxon>Bacteria</taxon>
        <taxon>Pseudomonadati</taxon>
        <taxon>Pseudomonadota</taxon>
        <taxon>Alphaproteobacteria</taxon>
        <taxon>Hyphomicrobiales</taxon>
        <taxon>Amorphaceae</taxon>
        <taxon>Acuticoccus</taxon>
    </lineage>
</organism>
<dbReference type="Proteomes" id="UP000249590">
    <property type="component" value="Unassembled WGS sequence"/>
</dbReference>
<sequence length="354" mass="38082">MLRISAALGAAALSLAVGSLGASAADYPAPQEGDYVIENFTFHDGETLPEMKVHYRTIGDPSGEPVLLVHGTNGSGASFLTDGFAGAMFGPGQPLDATHYFIILPDAIGAGGSSKPSDGMRAAFPRYNYKDMVEAQYQLVKDHLGLDHLRLVMGNSMGGMITWEWGIAHPDFMDALVPMASLPAAMSGRNWMMRRMLVDSVRTDPAWNDGNYTEQPPNLAIAQVWFGLATNGGNMRLQEIGATREKADEYVDGLLAKAKAKDANDTMYQWDASRDFDPSGELDQIKAPVLAINSADDERNPTELGILDAAVKRLPNVNAYIIPESSETKGHGTTGSQAALYAEPLKSFLDSLPE</sequence>
<dbReference type="NCBIfam" id="NF005071">
    <property type="entry name" value="PRK06489.1"/>
    <property type="match status" value="1"/>
</dbReference>
<dbReference type="GO" id="GO:0009092">
    <property type="term" value="P:homoserine metabolic process"/>
    <property type="evidence" value="ECO:0007669"/>
    <property type="project" value="TreeGrafter"/>
</dbReference>
<keyword evidence="6" id="KW-1185">Reference proteome</keyword>
<dbReference type="Gene3D" id="3.40.50.1820">
    <property type="entry name" value="alpha/beta hydrolase"/>
    <property type="match status" value="1"/>
</dbReference>
<dbReference type="EMBL" id="QHHQ01000002">
    <property type="protein sequence ID" value="RAI01825.1"/>
    <property type="molecule type" value="Genomic_DNA"/>
</dbReference>
<evidence type="ECO:0000256" key="3">
    <source>
        <dbReference type="SAM" id="SignalP"/>
    </source>
</evidence>
<accession>A0A8B2NPK8</accession>
<dbReference type="AlphaFoldDB" id="A0A8B2NPK8"/>
<dbReference type="Pfam" id="PF00561">
    <property type="entry name" value="Abhydrolase_1"/>
    <property type="match status" value="1"/>
</dbReference>
<name>A0A8B2NPK8_9HYPH</name>
<evidence type="ECO:0000259" key="4">
    <source>
        <dbReference type="Pfam" id="PF00561"/>
    </source>
</evidence>